<evidence type="ECO:0000313" key="2">
    <source>
        <dbReference type="Proteomes" id="UP000321534"/>
    </source>
</evidence>
<evidence type="ECO:0000313" key="1">
    <source>
        <dbReference type="EMBL" id="GEO30917.1"/>
    </source>
</evidence>
<dbReference type="SUPFAM" id="SSF48208">
    <property type="entry name" value="Six-hairpin glycosidases"/>
    <property type="match status" value="1"/>
</dbReference>
<dbReference type="OrthoDB" id="2505409at2"/>
<keyword evidence="2" id="KW-1185">Reference proteome</keyword>
<gene>
    <name evidence="1" type="ORF">TAE01_27270</name>
</gene>
<sequence length="378" mass="40419">MSADNLPQPPPAGLDERAAEAERSVTTLFAGSLGGLPLTHLARVAHPAPTGSGPAGRFRGPWHYWWQAHYLDAVVDAGLRALRTGDRTAALQHAARADRLLKTIRLRNGARWVNDFYDDMAWLALAAGRLRDLHEQIGRTARTRRLRSAGRHLTAQLRAAETDDLGGGLFWSRDRDFKNTPATGPAALHLARLGEVEEARRLVDWLYARLWSPESGLVQDGIRLTAGTEVLVPDVWSYNQGPVLGALLTLGDPESLGRASALVAAVDAGLTMVVDGTRVLRTHGGGDGGLFTGILVRHLALAAAPGSGLGAEARATARRLVDDTAQALWRGRAGLAVAGRRDPMVFPLAPGEAAPRMPLELSPQLQAWIVLEAAATLA</sequence>
<dbReference type="PANTHER" id="PTHR47791:SF3">
    <property type="entry name" value="MEIOTICALLY UP-REGULATED GENE 191 PROTEIN"/>
    <property type="match status" value="1"/>
</dbReference>
<dbReference type="Proteomes" id="UP000321534">
    <property type="component" value="Unassembled WGS sequence"/>
</dbReference>
<dbReference type="InterPro" id="IPR053169">
    <property type="entry name" value="MUG_Protein"/>
</dbReference>
<dbReference type="AlphaFoldDB" id="A0A512D383"/>
<dbReference type="PANTHER" id="PTHR47791">
    <property type="entry name" value="MEIOTICALLY UP-REGULATED GENE 191 PROTEIN"/>
    <property type="match status" value="1"/>
</dbReference>
<reference evidence="1 2" key="1">
    <citation type="submission" date="2019-07" db="EMBL/GenBank/DDBJ databases">
        <title>Whole genome shotgun sequence of Terrabacter aerolatus NBRC 106305.</title>
        <authorList>
            <person name="Hosoyama A."/>
            <person name="Uohara A."/>
            <person name="Ohji S."/>
            <person name="Ichikawa N."/>
        </authorList>
    </citation>
    <scope>NUCLEOTIDE SEQUENCE [LARGE SCALE GENOMIC DNA]</scope>
    <source>
        <strain evidence="1 2">NBRC 106305</strain>
    </source>
</reference>
<dbReference type="GO" id="GO:0005975">
    <property type="term" value="P:carbohydrate metabolic process"/>
    <property type="evidence" value="ECO:0007669"/>
    <property type="project" value="InterPro"/>
</dbReference>
<keyword evidence="1" id="KW-0378">Hydrolase</keyword>
<name>A0A512D383_9MICO</name>
<comment type="caution">
    <text evidence="1">The sequence shown here is derived from an EMBL/GenBank/DDBJ whole genome shotgun (WGS) entry which is preliminary data.</text>
</comment>
<dbReference type="Gene3D" id="1.50.10.20">
    <property type="match status" value="1"/>
</dbReference>
<dbReference type="InterPro" id="IPR005198">
    <property type="entry name" value="Glyco_hydro_76"/>
</dbReference>
<dbReference type="GO" id="GO:0016787">
    <property type="term" value="F:hydrolase activity"/>
    <property type="evidence" value="ECO:0007669"/>
    <property type="project" value="UniProtKB-KW"/>
</dbReference>
<proteinExistence type="predicted"/>
<organism evidence="1 2">
    <name type="scientific">Terrabacter aerolatus</name>
    <dbReference type="NCBI Taxonomy" id="422442"/>
    <lineage>
        <taxon>Bacteria</taxon>
        <taxon>Bacillati</taxon>
        <taxon>Actinomycetota</taxon>
        <taxon>Actinomycetes</taxon>
        <taxon>Micrococcales</taxon>
        <taxon>Intrasporangiaceae</taxon>
        <taxon>Terrabacter</taxon>
    </lineage>
</organism>
<accession>A0A512D383</accession>
<dbReference type="InterPro" id="IPR008928">
    <property type="entry name" value="6-hairpin_glycosidase_sf"/>
</dbReference>
<dbReference type="EMBL" id="BJYX01000014">
    <property type="protein sequence ID" value="GEO30917.1"/>
    <property type="molecule type" value="Genomic_DNA"/>
</dbReference>
<protein>
    <submittedName>
        <fullName evidence="1">Glycoside hydrolase</fullName>
    </submittedName>
</protein>
<dbReference type="Pfam" id="PF03663">
    <property type="entry name" value="Glyco_hydro_76"/>
    <property type="match status" value="1"/>
</dbReference>
<dbReference type="RefSeq" id="WP_147067295.1">
    <property type="nucleotide sequence ID" value="NZ_BAAARO010000001.1"/>
</dbReference>